<reference evidence="2 3" key="1">
    <citation type="journal article" date="2015" name="Genome Biol. Evol.">
        <title>Comparative Genomics of a Bacterivorous Green Alga Reveals Evolutionary Causalities and Consequences of Phago-Mixotrophic Mode of Nutrition.</title>
        <authorList>
            <person name="Burns J.A."/>
            <person name="Paasch A."/>
            <person name="Narechania A."/>
            <person name="Kim E."/>
        </authorList>
    </citation>
    <scope>NUCLEOTIDE SEQUENCE [LARGE SCALE GENOMIC DNA]</scope>
    <source>
        <strain evidence="2 3">PLY_AMNH</strain>
    </source>
</reference>
<dbReference type="InterPro" id="IPR036188">
    <property type="entry name" value="FAD/NAD-bd_sf"/>
</dbReference>
<organism evidence="2 3">
    <name type="scientific">Cymbomonas tetramitiformis</name>
    <dbReference type="NCBI Taxonomy" id="36881"/>
    <lineage>
        <taxon>Eukaryota</taxon>
        <taxon>Viridiplantae</taxon>
        <taxon>Chlorophyta</taxon>
        <taxon>Pyramimonadophyceae</taxon>
        <taxon>Pyramimonadales</taxon>
        <taxon>Pyramimonadaceae</taxon>
        <taxon>Cymbomonas</taxon>
    </lineage>
</organism>
<dbReference type="GO" id="GO:0005737">
    <property type="term" value="C:cytoplasm"/>
    <property type="evidence" value="ECO:0007669"/>
    <property type="project" value="TreeGrafter"/>
</dbReference>
<keyword evidence="3" id="KW-1185">Reference proteome</keyword>
<dbReference type="Pfam" id="PF01266">
    <property type="entry name" value="DAO"/>
    <property type="match status" value="1"/>
</dbReference>
<protein>
    <recommendedName>
        <fullName evidence="1">FAD dependent oxidoreductase domain-containing protein</fullName>
    </recommendedName>
</protein>
<evidence type="ECO:0000313" key="2">
    <source>
        <dbReference type="EMBL" id="KAK3282713.1"/>
    </source>
</evidence>
<evidence type="ECO:0000313" key="3">
    <source>
        <dbReference type="Proteomes" id="UP001190700"/>
    </source>
</evidence>
<dbReference type="InterPro" id="IPR006076">
    <property type="entry name" value="FAD-dep_OxRdtase"/>
</dbReference>
<evidence type="ECO:0000259" key="1">
    <source>
        <dbReference type="Pfam" id="PF01266"/>
    </source>
</evidence>
<dbReference type="SUPFAM" id="SSF51905">
    <property type="entry name" value="FAD/NAD(P)-binding domain"/>
    <property type="match status" value="1"/>
</dbReference>
<proteinExistence type="predicted"/>
<dbReference type="SUPFAM" id="SSF54373">
    <property type="entry name" value="FAD-linked reductases, C-terminal domain"/>
    <property type="match status" value="1"/>
</dbReference>
<dbReference type="PANTHER" id="PTHR13847">
    <property type="entry name" value="SARCOSINE DEHYDROGENASE-RELATED"/>
    <property type="match status" value="1"/>
</dbReference>
<name>A0AAE0GRI6_9CHLO</name>
<dbReference type="AlphaFoldDB" id="A0AAE0GRI6"/>
<dbReference type="Gene3D" id="3.30.9.10">
    <property type="entry name" value="D-Amino Acid Oxidase, subunit A, domain 2"/>
    <property type="match status" value="1"/>
</dbReference>
<feature type="domain" description="FAD dependent oxidoreductase" evidence="1">
    <location>
        <begin position="16"/>
        <end position="252"/>
    </location>
</feature>
<gene>
    <name evidence="2" type="ORF">CYMTET_9556</name>
</gene>
<sequence>MQLQMAQLQAERQFDSSVHANPSKATTALANRAAALGAHIFEGHEVKHVAEQNKGFHVITSKGSFQCGKLVIAAGAWAPAVGRQLGLDIPVVPVKGQMWATTPQPPGVIKRVIYAAESHSFWAQKCTTDYALGSPANVTHDAHTKQKLVRHVYGRQCRDGRIIFGGDRVVCDASDYKIDQDGIRLNQEHIAELLPVVKGLEVETTWSGIMPFSMDGKPHLGPVKCMQGVYVATGFSSSGFMLGPMAGVMLANTILGKHDDILASAEPCRPGPGGIRLLVASSARLPSKL</sequence>
<dbReference type="Proteomes" id="UP001190700">
    <property type="component" value="Unassembled WGS sequence"/>
</dbReference>
<dbReference type="Gene3D" id="3.50.50.60">
    <property type="entry name" value="FAD/NAD(P)-binding domain"/>
    <property type="match status" value="1"/>
</dbReference>
<comment type="caution">
    <text evidence="2">The sequence shown here is derived from an EMBL/GenBank/DDBJ whole genome shotgun (WGS) entry which is preliminary data.</text>
</comment>
<dbReference type="EMBL" id="LGRX02003187">
    <property type="protein sequence ID" value="KAK3282713.1"/>
    <property type="molecule type" value="Genomic_DNA"/>
</dbReference>
<accession>A0AAE0GRI6</accession>